<dbReference type="EMBL" id="JAVHJL010000008">
    <property type="protein sequence ID" value="KAK6498827.1"/>
    <property type="molecule type" value="Genomic_DNA"/>
</dbReference>
<evidence type="ECO:0000256" key="1">
    <source>
        <dbReference type="SAM" id="MobiDB-lite"/>
    </source>
</evidence>
<keyword evidence="2" id="KW-0812">Transmembrane</keyword>
<organism evidence="3 4">
    <name type="scientific">Arthrobotrys musiformis</name>
    <dbReference type="NCBI Taxonomy" id="47236"/>
    <lineage>
        <taxon>Eukaryota</taxon>
        <taxon>Fungi</taxon>
        <taxon>Dikarya</taxon>
        <taxon>Ascomycota</taxon>
        <taxon>Pezizomycotina</taxon>
        <taxon>Orbiliomycetes</taxon>
        <taxon>Orbiliales</taxon>
        <taxon>Orbiliaceae</taxon>
        <taxon>Arthrobotrys</taxon>
    </lineage>
</organism>
<name>A0AAV9VZN5_9PEZI</name>
<feature type="compositionally biased region" description="Low complexity" evidence="1">
    <location>
        <begin position="145"/>
        <end position="183"/>
    </location>
</feature>
<feature type="region of interest" description="Disordered" evidence="1">
    <location>
        <begin position="257"/>
        <end position="301"/>
    </location>
</feature>
<feature type="compositionally biased region" description="Low complexity" evidence="1">
    <location>
        <begin position="122"/>
        <end position="137"/>
    </location>
</feature>
<evidence type="ECO:0000256" key="2">
    <source>
        <dbReference type="SAM" id="Phobius"/>
    </source>
</evidence>
<keyword evidence="2" id="KW-0472">Membrane</keyword>
<sequence length="301" mass="31664">MNGVCHSMAYTEDKGYVSTYARGSCTDQSWGSSACINECIYEGTYDQWGPLIACSNNVNAFFCYFQERNNDGDRCEERSDVFTLVGGNSIRTTIGVAVSTQTRVSTFKTVETSVETSVETVFVTPSPSPSPTTSSPSIDTTLRVTPTPNTPSNTIPGSRTTTSTTSTPTLTAVPGASSSSSGPNPVVIGGAVGGSVGAVCLCLIAYLAYALGKRRQADRMTPSEPMWQSPPGPTQTAYRQYPANMQIPIPPMAVHQLPPAPVPPTSPTLTLTTSPIPPPPAGGLPPGYTPYNPQLFGPPLT</sequence>
<feature type="transmembrane region" description="Helical" evidence="2">
    <location>
        <begin position="186"/>
        <end position="211"/>
    </location>
</feature>
<gene>
    <name evidence="3" type="ORF">TWF481_011400</name>
</gene>
<feature type="region of interest" description="Disordered" evidence="1">
    <location>
        <begin position="122"/>
        <end position="183"/>
    </location>
</feature>
<dbReference type="Proteomes" id="UP001370758">
    <property type="component" value="Unassembled WGS sequence"/>
</dbReference>
<dbReference type="AlphaFoldDB" id="A0AAV9VZN5"/>
<accession>A0AAV9VZN5</accession>
<comment type="caution">
    <text evidence="3">The sequence shown here is derived from an EMBL/GenBank/DDBJ whole genome shotgun (WGS) entry which is preliminary data.</text>
</comment>
<protein>
    <submittedName>
        <fullName evidence="3">Uncharacterized protein</fullName>
    </submittedName>
</protein>
<evidence type="ECO:0000313" key="4">
    <source>
        <dbReference type="Proteomes" id="UP001370758"/>
    </source>
</evidence>
<evidence type="ECO:0000313" key="3">
    <source>
        <dbReference type="EMBL" id="KAK6498827.1"/>
    </source>
</evidence>
<keyword evidence="2" id="KW-1133">Transmembrane helix</keyword>
<dbReference type="PRINTS" id="PR01217">
    <property type="entry name" value="PRICHEXTENSN"/>
</dbReference>
<proteinExistence type="predicted"/>
<keyword evidence="4" id="KW-1185">Reference proteome</keyword>
<reference evidence="3 4" key="1">
    <citation type="submission" date="2023-08" db="EMBL/GenBank/DDBJ databases">
        <authorList>
            <person name="Palmer J.M."/>
        </authorList>
    </citation>
    <scope>NUCLEOTIDE SEQUENCE [LARGE SCALE GENOMIC DNA]</scope>
    <source>
        <strain evidence="3 4">TWF481</strain>
    </source>
</reference>